<evidence type="ECO:0000313" key="3">
    <source>
        <dbReference type="Proteomes" id="UP000241690"/>
    </source>
</evidence>
<organism evidence="2 3">
    <name type="scientific">Trichoderma harzianum CBS 226.95</name>
    <dbReference type="NCBI Taxonomy" id="983964"/>
    <lineage>
        <taxon>Eukaryota</taxon>
        <taxon>Fungi</taxon>
        <taxon>Dikarya</taxon>
        <taxon>Ascomycota</taxon>
        <taxon>Pezizomycotina</taxon>
        <taxon>Sordariomycetes</taxon>
        <taxon>Hypocreomycetidae</taxon>
        <taxon>Hypocreales</taxon>
        <taxon>Hypocreaceae</taxon>
        <taxon>Trichoderma</taxon>
    </lineage>
</organism>
<feature type="chain" id="PRO_5015469321" description="Ig-like domain-containing protein" evidence="1">
    <location>
        <begin position="18"/>
        <end position="147"/>
    </location>
</feature>
<keyword evidence="3" id="KW-1185">Reference proteome</keyword>
<accession>A0A2T3ZSE1</accession>
<dbReference type="RefSeq" id="XP_024767404.1">
    <property type="nucleotide sequence ID" value="XM_024911335.1"/>
</dbReference>
<keyword evidence="1" id="KW-0732">Signal</keyword>
<dbReference type="STRING" id="983964.A0A2T3ZSE1"/>
<protein>
    <recommendedName>
        <fullName evidence="4">Ig-like domain-containing protein</fullName>
    </recommendedName>
</protein>
<name>A0A2T3ZSE1_TRIHA</name>
<gene>
    <name evidence="2" type="ORF">M431DRAFT_101663</name>
</gene>
<evidence type="ECO:0000256" key="1">
    <source>
        <dbReference type="SAM" id="SignalP"/>
    </source>
</evidence>
<reference evidence="2 3" key="1">
    <citation type="submission" date="2016-07" db="EMBL/GenBank/DDBJ databases">
        <title>Multiple horizontal gene transfer events from other fungi enriched the ability of initially mycotrophic Trichoderma (Ascomycota) to feed on dead plant biomass.</title>
        <authorList>
            <consortium name="DOE Joint Genome Institute"/>
            <person name="Aerts A."/>
            <person name="Atanasova L."/>
            <person name="Chenthamara K."/>
            <person name="Zhang J."/>
            <person name="Grujic M."/>
            <person name="Henrissat B."/>
            <person name="Kuo A."/>
            <person name="Salamov A."/>
            <person name="Lipzen A."/>
            <person name="Labutti K."/>
            <person name="Barry K."/>
            <person name="Miao Y."/>
            <person name="Rahimi M.J."/>
            <person name="Shen Q."/>
            <person name="Grigoriev I.V."/>
            <person name="Kubicek C.P."/>
            <person name="Druzhinina I.S."/>
        </authorList>
    </citation>
    <scope>NUCLEOTIDE SEQUENCE [LARGE SCALE GENOMIC DNA]</scope>
    <source>
        <strain evidence="2 3">CBS 226.95</strain>
    </source>
</reference>
<dbReference type="AlphaFoldDB" id="A0A2T3ZSE1"/>
<dbReference type="GeneID" id="36619894"/>
<feature type="signal peptide" evidence="1">
    <location>
        <begin position="1"/>
        <end position="17"/>
    </location>
</feature>
<proteinExistence type="predicted"/>
<evidence type="ECO:0000313" key="2">
    <source>
        <dbReference type="EMBL" id="PTB47727.1"/>
    </source>
</evidence>
<dbReference type="EMBL" id="KZ679709">
    <property type="protein sequence ID" value="PTB47727.1"/>
    <property type="molecule type" value="Genomic_DNA"/>
</dbReference>
<dbReference type="Proteomes" id="UP000241690">
    <property type="component" value="Unassembled WGS sequence"/>
</dbReference>
<evidence type="ECO:0008006" key="4">
    <source>
        <dbReference type="Google" id="ProtNLM"/>
    </source>
</evidence>
<sequence length="147" mass="15553">MKFSSTLLLPLVALVAALPSDLDKDIVKRSGEGVHLDNCSGPGGIVYSEVTYWSNDADAVSGHTATDTCTPTVNSWKIWEGSGSCKFSDTGVTFSWSINSNAGSYPSYQKAGSGGNGARSFTCYKDDGHGISQKNNGVTCKSIYYCI</sequence>